<dbReference type="Proteomes" id="UP000245056">
    <property type="component" value="Unassembled WGS sequence"/>
</dbReference>
<reference evidence="2 3" key="1">
    <citation type="submission" date="2018-05" db="EMBL/GenBank/DDBJ databases">
        <title>Genome sequences of two Antarctic strains of Pseudomonas prosekii: insights into adaptation to extreme conditions.</title>
        <authorList>
            <person name="Snopkova K."/>
            <person name="Dufkova K."/>
            <person name="Cejkova D."/>
            <person name="Sedlacek I."/>
            <person name="Smajs D."/>
        </authorList>
    </citation>
    <scope>NUCLEOTIDE SEQUENCE [LARGE SCALE GENOMIC DNA]</scope>
    <source>
        <strain evidence="2 3">P2673</strain>
    </source>
</reference>
<dbReference type="GO" id="GO:0007165">
    <property type="term" value="P:signal transduction"/>
    <property type="evidence" value="ECO:0007669"/>
    <property type="project" value="InterPro"/>
</dbReference>
<proteinExistence type="predicted"/>
<sequence length="286" mass="32626">MKVFISWSGEMSKRVGEAFKNWIPHVLQTVEPYYTPTDIEKGTRWSHDIAAELESSSAGIFCVTRENLKSPWLAFEAGAISKQVDDSLVCPVLIDLDTSDLNGPLTQFQVTPFQKAEIKKLIQALNKANPDNVLNESILNQAFEKNWPDLEEHVSEIIRSTSTDRDEQAKRDDREVLNEILDLTRSLAIQKTGGFKTHNELNTLISNFLLSFDAVFNGDWDYTMMCIQESEFFFSQNGTFVEPKVADEENNWSNRAVLLKSYRKLLEYIDAHQVDIVTTFRSSVTT</sequence>
<name>A0A2U2DB91_9PSED</name>
<comment type="caution">
    <text evidence="2">The sequence shown here is derived from an EMBL/GenBank/DDBJ whole genome shotgun (WGS) entry which is preliminary data.</text>
</comment>
<dbReference type="InterPro" id="IPR035897">
    <property type="entry name" value="Toll_tir_struct_dom_sf"/>
</dbReference>
<feature type="domain" description="TIR" evidence="1">
    <location>
        <begin position="3"/>
        <end position="114"/>
    </location>
</feature>
<dbReference type="OrthoDB" id="122965at2"/>
<protein>
    <recommendedName>
        <fullName evidence="1">TIR domain-containing protein</fullName>
    </recommendedName>
</protein>
<dbReference type="SUPFAM" id="SSF52200">
    <property type="entry name" value="Toll/Interleukin receptor TIR domain"/>
    <property type="match status" value="1"/>
</dbReference>
<evidence type="ECO:0000259" key="1">
    <source>
        <dbReference type="Pfam" id="PF13676"/>
    </source>
</evidence>
<dbReference type="Pfam" id="PF13676">
    <property type="entry name" value="TIR_2"/>
    <property type="match status" value="1"/>
</dbReference>
<dbReference type="RefSeq" id="WP_109520476.1">
    <property type="nucleotide sequence ID" value="NZ_QFAW01000007.1"/>
</dbReference>
<accession>A0A2U2DB91</accession>
<organism evidence="2 3">
    <name type="scientific">Pseudomonas prosekii</name>
    <dbReference type="NCBI Taxonomy" id="1148509"/>
    <lineage>
        <taxon>Bacteria</taxon>
        <taxon>Pseudomonadati</taxon>
        <taxon>Pseudomonadota</taxon>
        <taxon>Gammaproteobacteria</taxon>
        <taxon>Pseudomonadales</taxon>
        <taxon>Pseudomonadaceae</taxon>
        <taxon>Pseudomonas</taxon>
    </lineage>
</organism>
<dbReference type="EMBL" id="QFAW01000007">
    <property type="protein sequence ID" value="PWE46660.1"/>
    <property type="molecule type" value="Genomic_DNA"/>
</dbReference>
<evidence type="ECO:0000313" key="2">
    <source>
        <dbReference type="EMBL" id="PWE46660.1"/>
    </source>
</evidence>
<evidence type="ECO:0000313" key="3">
    <source>
        <dbReference type="Proteomes" id="UP000245056"/>
    </source>
</evidence>
<dbReference type="Gene3D" id="3.40.50.10140">
    <property type="entry name" value="Toll/interleukin-1 receptor homology (TIR) domain"/>
    <property type="match status" value="1"/>
</dbReference>
<dbReference type="InterPro" id="IPR000157">
    <property type="entry name" value="TIR_dom"/>
</dbReference>
<dbReference type="AlphaFoldDB" id="A0A2U2DB91"/>
<gene>
    <name evidence="2" type="ORF">C9I49_06895</name>
</gene>